<feature type="region of interest" description="Disordered" evidence="1">
    <location>
        <begin position="284"/>
        <end position="312"/>
    </location>
</feature>
<dbReference type="Proteomes" id="UP000016935">
    <property type="component" value="Unassembled WGS sequence"/>
</dbReference>
<feature type="compositionally biased region" description="Pro residues" evidence="1">
    <location>
        <begin position="288"/>
        <end position="300"/>
    </location>
</feature>
<organism evidence="2 3">
    <name type="scientific">Exserohilum turcicum (strain 28A)</name>
    <name type="common">Northern leaf blight fungus</name>
    <name type="synonym">Setosphaeria turcica</name>
    <dbReference type="NCBI Taxonomy" id="671987"/>
    <lineage>
        <taxon>Eukaryota</taxon>
        <taxon>Fungi</taxon>
        <taxon>Dikarya</taxon>
        <taxon>Ascomycota</taxon>
        <taxon>Pezizomycotina</taxon>
        <taxon>Dothideomycetes</taxon>
        <taxon>Pleosporomycetidae</taxon>
        <taxon>Pleosporales</taxon>
        <taxon>Pleosporineae</taxon>
        <taxon>Pleosporaceae</taxon>
        <taxon>Exserohilum</taxon>
    </lineage>
</organism>
<reference evidence="2 3" key="1">
    <citation type="journal article" date="2012" name="PLoS Pathog.">
        <title>Diverse lifestyles and strategies of plant pathogenesis encoded in the genomes of eighteen Dothideomycetes fungi.</title>
        <authorList>
            <person name="Ohm R.A."/>
            <person name="Feau N."/>
            <person name="Henrissat B."/>
            <person name="Schoch C.L."/>
            <person name="Horwitz B.A."/>
            <person name="Barry K.W."/>
            <person name="Condon B.J."/>
            <person name="Copeland A.C."/>
            <person name="Dhillon B."/>
            <person name="Glaser F."/>
            <person name="Hesse C.N."/>
            <person name="Kosti I."/>
            <person name="LaButti K."/>
            <person name="Lindquist E.A."/>
            <person name="Lucas S."/>
            <person name="Salamov A.A."/>
            <person name="Bradshaw R.E."/>
            <person name="Ciuffetti L."/>
            <person name="Hamelin R.C."/>
            <person name="Kema G.H.J."/>
            <person name="Lawrence C."/>
            <person name="Scott J.A."/>
            <person name="Spatafora J.W."/>
            <person name="Turgeon B.G."/>
            <person name="de Wit P.J.G.M."/>
            <person name="Zhong S."/>
            <person name="Goodwin S.B."/>
            <person name="Grigoriev I.V."/>
        </authorList>
    </citation>
    <scope>NUCLEOTIDE SEQUENCE [LARGE SCALE GENOMIC DNA]</scope>
    <source>
        <strain evidence="3">28A</strain>
    </source>
</reference>
<keyword evidence="3" id="KW-1185">Reference proteome</keyword>
<feature type="region of interest" description="Disordered" evidence="1">
    <location>
        <begin position="350"/>
        <end position="372"/>
    </location>
</feature>
<evidence type="ECO:0000313" key="2">
    <source>
        <dbReference type="EMBL" id="EOA85348.1"/>
    </source>
</evidence>
<dbReference type="AlphaFoldDB" id="R0JWL5"/>
<dbReference type="OrthoDB" id="3786931at2759"/>
<sequence>MDTRRLDGRDMKRLVRILRNVPGPTDEQAHYRKFIKQIIQDLPRRLRSPTLTFGSPSNLCYIHKGLNAHLINDIWAWLKHEFEGALGMFLYPLIMHNLLTADQEWKLRQLEPVLQMWQRDFSPDTSRPPGHEPIYAADKWFYQQNQCPACIMARIGSEQDVLFALFAGMVCRYNIKQSTYEDAIRGHAAWSRTSSKRIRFVKYWLRNTHGGDNIVFEAGELGMLMKRLRRHYHSLSGTAAQNTPVTAGYRPGEAYSTPVVVDENQAYEYYLSTLDTPASYQTSGLEFPAPPDPKIGPNPRPSDAEPLSPAEPLGFERLGVSYRRSMPRNMQDGPLSIFRQRSKQKLLYRHPSANPYTPHGAIHISTPQSSTA</sequence>
<proteinExistence type="predicted"/>
<reference evidence="2 3" key="2">
    <citation type="journal article" date="2013" name="PLoS Genet.">
        <title>Comparative genome structure, secondary metabolite, and effector coding capacity across Cochliobolus pathogens.</title>
        <authorList>
            <person name="Condon B.J."/>
            <person name="Leng Y."/>
            <person name="Wu D."/>
            <person name="Bushley K.E."/>
            <person name="Ohm R.A."/>
            <person name="Otillar R."/>
            <person name="Martin J."/>
            <person name="Schackwitz W."/>
            <person name="Grimwood J."/>
            <person name="MohdZainudin N."/>
            <person name="Xue C."/>
            <person name="Wang R."/>
            <person name="Manning V.A."/>
            <person name="Dhillon B."/>
            <person name="Tu Z.J."/>
            <person name="Steffenson B.J."/>
            <person name="Salamov A."/>
            <person name="Sun H."/>
            <person name="Lowry S."/>
            <person name="LaButti K."/>
            <person name="Han J."/>
            <person name="Copeland A."/>
            <person name="Lindquist E."/>
            <person name="Barry K."/>
            <person name="Schmutz J."/>
            <person name="Baker S.E."/>
            <person name="Ciuffetti L.M."/>
            <person name="Grigoriev I.V."/>
            <person name="Zhong S."/>
            <person name="Turgeon B.G."/>
        </authorList>
    </citation>
    <scope>NUCLEOTIDE SEQUENCE [LARGE SCALE GENOMIC DNA]</scope>
    <source>
        <strain evidence="3">28A</strain>
    </source>
</reference>
<dbReference type="eggNOG" id="ENOG502T1M3">
    <property type="taxonomic scope" value="Eukaryota"/>
</dbReference>
<dbReference type="GeneID" id="19402369"/>
<dbReference type="HOGENOM" id="CLU_744268_0_0_1"/>
<protein>
    <submittedName>
        <fullName evidence="2">Uncharacterized protein</fullName>
    </submittedName>
</protein>
<name>R0JWL5_EXST2</name>
<dbReference type="RefSeq" id="XP_008026942.1">
    <property type="nucleotide sequence ID" value="XM_008028751.1"/>
</dbReference>
<dbReference type="EMBL" id="KB908703">
    <property type="protein sequence ID" value="EOA85348.1"/>
    <property type="molecule type" value="Genomic_DNA"/>
</dbReference>
<evidence type="ECO:0000256" key="1">
    <source>
        <dbReference type="SAM" id="MobiDB-lite"/>
    </source>
</evidence>
<dbReference type="STRING" id="671987.R0JWL5"/>
<evidence type="ECO:0000313" key="3">
    <source>
        <dbReference type="Proteomes" id="UP000016935"/>
    </source>
</evidence>
<gene>
    <name evidence="2" type="ORF">SETTUDRAFT_20855</name>
</gene>
<accession>R0JWL5</accession>